<dbReference type="InterPro" id="IPR046496">
    <property type="entry name" value="DUF6589"/>
</dbReference>
<name>A0AAD4DXX1_9AGAM</name>
<evidence type="ECO:0000259" key="1">
    <source>
        <dbReference type="Pfam" id="PF20231"/>
    </source>
</evidence>
<dbReference type="Pfam" id="PF20231">
    <property type="entry name" value="DUF6589"/>
    <property type="match status" value="1"/>
</dbReference>
<comment type="caution">
    <text evidence="2">The sequence shown here is derived from an EMBL/GenBank/DDBJ whole genome shotgun (WGS) entry which is preliminary data.</text>
</comment>
<reference evidence="2" key="1">
    <citation type="journal article" date="2020" name="New Phytol.">
        <title>Comparative genomics reveals dynamic genome evolution in host specialist ectomycorrhizal fungi.</title>
        <authorList>
            <person name="Lofgren L.A."/>
            <person name="Nguyen N.H."/>
            <person name="Vilgalys R."/>
            <person name="Ruytinx J."/>
            <person name="Liao H.L."/>
            <person name="Branco S."/>
            <person name="Kuo A."/>
            <person name="LaButti K."/>
            <person name="Lipzen A."/>
            <person name="Andreopoulos W."/>
            <person name="Pangilinan J."/>
            <person name="Riley R."/>
            <person name="Hundley H."/>
            <person name="Na H."/>
            <person name="Barry K."/>
            <person name="Grigoriev I.V."/>
            <person name="Stajich J.E."/>
            <person name="Kennedy P.G."/>
        </authorList>
    </citation>
    <scope>NUCLEOTIDE SEQUENCE</scope>
    <source>
        <strain evidence="2">FC203</strain>
    </source>
</reference>
<dbReference type="Proteomes" id="UP001195769">
    <property type="component" value="Unassembled WGS sequence"/>
</dbReference>
<evidence type="ECO:0000313" key="3">
    <source>
        <dbReference type="Proteomes" id="UP001195769"/>
    </source>
</evidence>
<accession>A0AAD4DXX1</accession>
<keyword evidence="3" id="KW-1185">Reference proteome</keyword>
<dbReference type="GeneID" id="64669920"/>
<proteinExistence type="predicted"/>
<dbReference type="EMBL" id="JABBWK010000058">
    <property type="protein sequence ID" value="KAG1896136.1"/>
    <property type="molecule type" value="Genomic_DNA"/>
</dbReference>
<feature type="domain" description="DUF6589" evidence="1">
    <location>
        <begin position="2"/>
        <end position="98"/>
    </location>
</feature>
<sequence length="98" mass="11594">MSHTIVRKYVATTPGLDEARARPSTIRDKRFENQTLRNRDELMYIDVCQAMNTGDIGRVEASFLPWIYIFKATGKYKYASQMTRFLINLQFNWPEKLR</sequence>
<organism evidence="2 3">
    <name type="scientific">Suillus fuscotomentosus</name>
    <dbReference type="NCBI Taxonomy" id="1912939"/>
    <lineage>
        <taxon>Eukaryota</taxon>
        <taxon>Fungi</taxon>
        <taxon>Dikarya</taxon>
        <taxon>Basidiomycota</taxon>
        <taxon>Agaricomycotina</taxon>
        <taxon>Agaricomycetes</taxon>
        <taxon>Agaricomycetidae</taxon>
        <taxon>Boletales</taxon>
        <taxon>Suillineae</taxon>
        <taxon>Suillaceae</taxon>
        <taxon>Suillus</taxon>
    </lineage>
</organism>
<dbReference type="AlphaFoldDB" id="A0AAD4DXX1"/>
<gene>
    <name evidence="2" type="ORF">F5891DRAFT_959091</name>
</gene>
<dbReference type="RefSeq" id="XP_041221712.1">
    <property type="nucleotide sequence ID" value="XM_041375622.1"/>
</dbReference>
<protein>
    <recommendedName>
        <fullName evidence="1">DUF6589 domain-containing protein</fullName>
    </recommendedName>
</protein>
<evidence type="ECO:0000313" key="2">
    <source>
        <dbReference type="EMBL" id="KAG1896136.1"/>
    </source>
</evidence>